<keyword evidence="1" id="KW-0472">Membrane</keyword>
<feature type="transmembrane region" description="Helical" evidence="1">
    <location>
        <begin position="104"/>
        <end position="129"/>
    </location>
</feature>
<feature type="transmembrane region" description="Helical" evidence="1">
    <location>
        <begin position="171"/>
        <end position="192"/>
    </location>
</feature>
<sequence>MNIQTLFDPDNAVWSFLQKFYSLSLAGLLWFICSLPIITLGPATIALYRYSFAVLDGCESYLFKSFFSVFAKSLRQGIAVTLQLLLATSFLIFDAWFFLNTIPILFFVAVALFLLVLFPGLHLFALMSIKASTIKGFVSQAFYLSIRHLSTTVTLIVITCLWFLSIYALPISILFSAGPACILSAMFLRALYKRIDVYKTI</sequence>
<proteinExistence type="predicted"/>
<dbReference type="KEGG" id="sbu:SpiBuddy_1426"/>
<feature type="transmembrane region" description="Helical" evidence="1">
    <location>
        <begin position="78"/>
        <end position="98"/>
    </location>
</feature>
<dbReference type="Proteomes" id="UP000008466">
    <property type="component" value="Chromosome"/>
</dbReference>
<name>F0RZ44_SPHGB</name>
<protein>
    <submittedName>
        <fullName evidence="2">Uncharacterized protein</fullName>
    </submittedName>
</protein>
<accession>F0RZ44</accession>
<evidence type="ECO:0000256" key="1">
    <source>
        <dbReference type="SAM" id="Phobius"/>
    </source>
</evidence>
<feature type="transmembrane region" description="Helical" evidence="1">
    <location>
        <begin position="141"/>
        <end position="165"/>
    </location>
</feature>
<dbReference type="EMBL" id="CP002541">
    <property type="protein sequence ID" value="ADY13251.1"/>
    <property type="molecule type" value="Genomic_DNA"/>
</dbReference>
<keyword evidence="1" id="KW-0812">Transmembrane</keyword>
<reference evidence="3" key="1">
    <citation type="submission" date="2011-02" db="EMBL/GenBank/DDBJ databases">
        <title>Complete sequence of Spirochaeta sp. Buddy.</title>
        <authorList>
            <person name="Lucas S."/>
            <person name="Copeland A."/>
            <person name="Lapidus A."/>
            <person name="Cheng J.-F."/>
            <person name="Goodwin L."/>
            <person name="Pitluck S."/>
            <person name="Zeytun A."/>
            <person name="Detter J.C."/>
            <person name="Han C."/>
            <person name="Tapia R."/>
            <person name="Land M."/>
            <person name="Hauser L."/>
            <person name="Kyrpides N."/>
            <person name="Ivanova N."/>
            <person name="Mikhailova N."/>
            <person name="Pagani I."/>
            <person name="Ritalahti K.M."/>
            <person name="Loeffler F.E."/>
            <person name="Woyke T."/>
        </authorList>
    </citation>
    <scope>NUCLEOTIDE SEQUENCE [LARGE SCALE GENOMIC DNA]</scope>
    <source>
        <strain evidence="3">ATCC BAA-1886 / DSM 22777 / Buddy</strain>
    </source>
</reference>
<dbReference type="eggNOG" id="COG5578">
    <property type="taxonomic scope" value="Bacteria"/>
</dbReference>
<dbReference type="AlphaFoldDB" id="F0RZ44"/>
<keyword evidence="1" id="KW-1133">Transmembrane helix</keyword>
<keyword evidence="3" id="KW-1185">Reference proteome</keyword>
<feature type="transmembrane region" description="Helical" evidence="1">
    <location>
        <begin position="20"/>
        <end position="41"/>
    </location>
</feature>
<dbReference type="STRING" id="158189.SpiBuddy_1426"/>
<gene>
    <name evidence="2" type="ordered locus">SpiBuddy_1426</name>
</gene>
<dbReference type="InterPro" id="IPR006938">
    <property type="entry name" value="DUF624"/>
</dbReference>
<dbReference type="HOGENOM" id="CLU_081578_2_1_12"/>
<evidence type="ECO:0000313" key="3">
    <source>
        <dbReference type="Proteomes" id="UP000008466"/>
    </source>
</evidence>
<dbReference type="Pfam" id="PF04854">
    <property type="entry name" value="DUF624"/>
    <property type="match status" value="1"/>
</dbReference>
<evidence type="ECO:0000313" key="2">
    <source>
        <dbReference type="EMBL" id="ADY13251.1"/>
    </source>
</evidence>
<organism evidence="2 3">
    <name type="scientific">Sphaerochaeta globosa (strain ATCC BAA-1886 / DSM 22777 / Buddy)</name>
    <name type="common">Spirochaeta sp. (strain Buddy)</name>
    <dbReference type="NCBI Taxonomy" id="158189"/>
    <lineage>
        <taxon>Bacteria</taxon>
        <taxon>Pseudomonadati</taxon>
        <taxon>Spirochaetota</taxon>
        <taxon>Spirochaetia</taxon>
        <taxon>Spirochaetales</taxon>
        <taxon>Sphaerochaetaceae</taxon>
        <taxon>Sphaerochaeta</taxon>
    </lineage>
</organism>